<protein>
    <submittedName>
        <fullName evidence="1">Uncharacterized protein</fullName>
    </submittedName>
</protein>
<name>A0ACB0LEX5_TRIPR</name>
<proteinExistence type="predicted"/>
<reference evidence="1" key="1">
    <citation type="submission" date="2023-10" db="EMBL/GenBank/DDBJ databases">
        <authorList>
            <person name="Rodriguez Cubillos JULIANA M."/>
            <person name="De Vega J."/>
        </authorList>
    </citation>
    <scope>NUCLEOTIDE SEQUENCE</scope>
</reference>
<organism evidence="1 2">
    <name type="scientific">Trifolium pratense</name>
    <name type="common">Red clover</name>
    <dbReference type="NCBI Taxonomy" id="57577"/>
    <lineage>
        <taxon>Eukaryota</taxon>
        <taxon>Viridiplantae</taxon>
        <taxon>Streptophyta</taxon>
        <taxon>Embryophyta</taxon>
        <taxon>Tracheophyta</taxon>
        <taxon>Spermatophyta</taxon>
        <taxon>Magnoliopsida</taxon>
        <taxon>eudicotyledons</taxon>
        <taxon>Gunneridae</taxon>
        <taxon>Pentapetalae</taxon>
        <taxon>rosids</taxon>
        <taxon>fabids</taxon>
        <taxon>Fabales</taxon>
        <taxon>Fabaceae</taxon>
        <taxon>Papilionoideae</taxon>
        <taxon>50 kb inversion clade</taxon>
        <taxon>NPAAA clade</taxon>
        <taxon>Hologalegina</taxon>
        <taxon>IRL clade</taxon>
        <taxon>Trifolieae</taxon>
        <taxon>Trifolium</taxon>
    </lineage>
</organism>
<evidence type="ECO:0000313" key="1">
    <source>
        <dbReference type="EMBL" id="CAJ2667165.1"/>
    </source>
</evidence>
<gene>
    <name evidence="1" type="ORF">MILVUS5_LOCUS31854</name>
</gene>
<dbReference type="Proteomes" id="UP001177021">
    <property type="component" value="Unassembled WGS sequence"/>
</dbReference>
<evidence type="ECO:0000313" key="2">
    <source>
        <dbReference type="Proteomes" id="UP001177021"/>
    </source>
</evidence>
<keyword evidence="2" id="KW-1185">Reference proteome</keyword>
<dbReference type="EMBL" id="CASHSV030000513">
    <property type="protein sequence ID" value="CAJ2667165.1"/>
    <property type="molecule type" value="Genomic_DNA"/>
</dbReference>
<accession>A0ACB0LEX5</accession>
<sequence>MSDEWLNNRLVTLIERDVLATIDNDVILDHFQQMDGRRFSL</sequence>
<comment type="caution">
    <text evidence="1">The sequence shown here is derived from an EMBL/GenBank/DDBJ whole genome shotgun (WGS) entry which is preliminary data.</text>
</comment>